<keyword evidence="1 4" id="KW-0732">Signal</keyword>
<comment type="caution">
    <text evidence="7">The sequence shown here is derived from an EMBL/GenBank/DDBJ whole genome shotgun (WGS) entry which is preliminary data.</text>
</comment>
<accession>A0A4S4ARQ2</accession>
<name>A0A4S4ARQ2_9RHOO</name>
<dbReference type="InterPro" id="IPR026592">
    <property type="entry name" value="BamE"/>
</dbReference>
<reference evidence="7 8" key="1">
    <citation type="submission" date="2019-04" db="EMBL/GenBank/DDBJ databases">
        <title>Azoarcus rhizosphaerae sp. nov. isolated from rhizosphere of Ficus religiosa.</title>
        <authorList>
            <person name="Lin S.-Y."/>
            <person name="Hameed A."/>
            <person name="Hsu Y.-H."/>
            <person name="Young C.-C."/>
        </authorList>
    </citation>
    <scope>NUCLEOTIDE SEQUENCE [LARGE SCALE GENOMIC DNA]</scope>
    <source>
        <strain evidence="7 8">CC-YHH848</strain>
    </source>
</reference>
<feature type="domain" description="Outer membrane protein assembly factor BamE" evidence="6">
    <location>
        <begin position="38"/>
        <end position="110"/>
    </location>
</feature>
<keyword evidence="2 4" id="KW-0472">Membrane</keyword>
<evidence type="ECO:0000256" key="4">
    <source>
        <dbReference type="HAMAP-Rule" id="MF_00925"/>
    </source>
</evidence>
<evidence type="ECO:0000256" key="3">
    <source>
        <dbReference type="ARBA" id="ARBA00023237"/>
    </source>
</evidence>
<dbReference type="RefSeq" id="WP_136384077.1">
    <property type="nucleotide sequence ID" value="NZ_SSOD01000004.1"/>
</dbReference>
<keyword evidence="4" id="KW-0449">Lipoprotein</keyword>
<feature type="chain" id="PRO_5021050595" description="Outer membrane protein assembly factor BamE" evidence="5">
    <location>
        <begin position="23"/>
        <end position="141"/>
    </location>
</feature>
<dbReference type="GO" id="GO:0051205">
    <property type="term" value="P:protein insertion into membrane"/>
    <property type="evidence" value="ECO:0007669"/>
    <property type="project" value="UniProtKB-UniRule"/>
</dbReference>
<dbReference type="PANTHER" id="PTHR37482:SF1">
    <property type="entry name" value="OUTER MEMBRANE PROTEIN ASSEMBLY FACTOR BAME"/>
    <property type="match status" value="1"/>
</dbReference>
<dbReference type="InterPro" id="IPR037873">
    <property type="entry name" value="BamE-like"/>
</dbReference>
<comment type="subcellular location">
    <subcellularLocation>
        <location evidence="4">Cell outer membrane</location>
        <topology evidence="4">Lipid-anchor</topology>
    </subcellularLocation>
</comment>
<comment type="subunit">
    <text evidence="4">Part of the Bam complex.</text>
</comment>
<dbReference type="Pfam" id="PF04355">
    <property type="entry name" value="BamE"/>
    <property type="match status" value="1"/>
</dbReference>
<feature type="signal peptide" evidence="5">
    <location>
        <begin position="1"/>
        <end position="22"/>
    </location>
</feature>
<dbReference type="PROSITE" id="PS51257">
    <property type="entry name" value="PROKAR_LIPOPROTEIN"/>
    <property type="match status" value="1"/>
</dbReference>
<dbReference type="EMBL" id="SSOD01000004">
    <property type="protein sequence ID" value="THF62523.1"/>
    <property type="molecule type" value="Genomic_DNA"/>
</dbReference>
<dbReference type="Proteomes" id="UP000307956">
    <property type="component" value="Unassembled WGS sequence"/>
</dbReference>
<comment type="similarity">
    <text evidence="4">Belongs to the BamE family.</text>
</comment>
<evidence type="ECO:0000313" key="8">
    <source>
        <dbReference type="Proteomes" id="UP000307956"/>
    </source>
</evidence>
<dbReference type="GO" id="GO:1990063">
    <property type="term" value="C:Bam protein complex"/>
    <property type="evidence" value="ECO:0007669"/>
    <property type="project" value="TreeGrafter"/>
</dbReference>
<sequence>MRLSHLTASLAALGLLAGCSFGTVTDHISPYRIDVRQGNYVDQEMVSQLRRGMTRDQVRFVLGTPLVVDMFRNDRWDYVYRYAPGRGGAEEAQQRVLSVFFAGDTLDRVEGDIQAGDPQIAVEAGQGERSRVIEIEAPAKK</sequence>
<organism evidence="7 8">
    <name type="scientific">Pseudothauera rhizosphaerae</name>
    <dbReference type="NCBI Taxonomy" id="2565932"/>
    <lineage>
        <taxon>Bacteria</taxon>
        <taxon>Pseudomonadati</taxon>
        <taxon>Pseudomonadota</taxon>
        <taxon>Betaproteobacteria</taxon>
        <taxon>Rhodocyclales</taxon>
        <taxon>Zoogloeaceae</taxon>
        <taxon>Pseudothauera</taxon>
    </lineage>
</organism>
<proteinExistence type="inferred from homology"/>
<dbReference type="HAMAP" id="MF_00925">
    <property type="entry name" value="OM_assembly_BamE"/>
    <property type="match status" value="1"/>
</dbReference>
<dbReference type="Gene3D" id="3.30.1450.10">
    <property type="match status" value="1"/>
</dbReference>
<keyword evidence="4" id="KW-0564">Palmitate</keyword>
<evidence type="ECO:0000256" key="1">
    <source>
        <dbReference type="ARBA" id="ARBA00022729"/>
    </source>
</evidence>
<comment type="function">
    <text evidence="4">Part of the outer membrane protein assembly complex, which is involved in assembly and insertion of beta-barrel proteins into the outer membrane.</text>
</comment>
<evidence type="ECO:0000256" key="5">
    <source>
        <dbReference type="SAM" id="SignalP"/>
    </source>
</evidence>
<evidence type="ECO:0000259" key="6">
    <source>
        <dbReference type="Pfam" id="PF04355"/>
    </source>
</evidence>
<dbReference type="GO" id="GO:0043165">
    <property type="term" value="P:Gram-negative-bacterium-type cell outer membrane assembly"/>
    <property type="evidence" value="ECO:0007669"/>
    <property type="project" value="UniProtKB-UniRule"/>
</dbReference>
<dbReference type="PANTHER" id="PTHR37482">
    <property type="entry name" value="OUTER MEMBRANE PROTEIN ASSEMBLY FACTOR BAME"/>
    <property type="match status" value="1"/>
</dbReference>
<keyword evidence="3 4" id="KW-0998">Cell outer membrane</keyword>
<gene>
    <name evidence="4" type="primary">bamE</name>
    <name evidence="7" type="ORF">E6O51_06025</name>
</gene>
<dbReference type="GO" id="GO:0030674">
    <property type="term" value="F:protein-macromolecule adaptor activity"/>
    <property type="evidence" value="ECO:0007669"/>
    <property type="project" value="TreeGrafter"/>
</dbReference>
<keyword evidence="8" id="KW-1185">Reference proteome</keyword>
<evidence type="ECO:0000256" key="2">
    <source>
        <dbReference type="ARBA" id="ARBA00023136"/>
    </source>
</evidence>
<protein>
    <recommendedName>
        <fullName evidence="4">Outer membrane protein assembly factor BamE</fullName>
    </recommendedName>
</protein>
<dbReference type="InterPro" id="IPR007450">
    <property type="entry name" value="BamE_dom"/>
</dbReference>
<dbReference type="OrthoDB" id="9808250at2"/>
<evidence type="ECO:0000313" key="7">
    <source>
        <dbReference type="EMBL" id="THF62523.1"/>
    </source>
</evidence>
<dbReference type="AlphaFoldDB" id="A0A4S4ARQ2"/>